<sequence>MSTPSPSSSSSSSSSSSTPILPSSSTTSKRTPETHLHMHHNDNDDVSGQPPQDDSTMKLEPRSGKTFIAVLRILHELERISPQQFIWFLAPTVVLCSQQFEYLQSQIPAVQIKFLSGSDGVDRWTEQSLWDAVLKNVKVVVSTYQILLDALTHGFVRMESLALIVFDEAHNCVSKHPGAMIMQSFYHERKRKGLSVPHILGLSASPSMRADPRYLAKVEETLDAICRTPTKSRAELRLQVHLPVLSYVYYQSSPPELQLTGSTRAIASLGQAFADLQIEEDPYVLGLLKEGTESSQRKLQKVRLRRRTWCQDQMKTFHAMSLKICHELGAWAADYYISKVVSKSVKMADNEGNSITAWDIASAEKQYLAKALRNVEINPAAGGDTPAVMPLVSDKVTKLIECILREPPGFSGIVFVQEKAVVAVLAHILTVHPAVRGRFRVGTMIGTSASPYRRNIGELIDVKTQQQTLSLFKAGVINLIVATSILEEGIDIPACNLVICFQKPANLKAFVQRRGRARHQESKMILLLDSTDNPTEWEQLEMDMKMLYEDEMRTLQEVLKIEDTEPHDGRQFRVERTGALLDLDNAVSHLYHFCSTLPAKEYVDLRPELICSEDGPSFIRAKVILPLSVHEAVRTAQSRKSWMSEKNAIKDAAFEAYIALYKAGLVNENLLPLLRHDAVLDELTSSAVETRASIMLVNEQLNPWIGIAKEWKSSRDVRQFTIQLGDLKVHSYLPIKLPPITPFKVYWDSNTVLSLSLQEDTTVGEGLLKASEDTWSMLEAAFGARFPIQRKQLVMLFSSTENKHLSDQMGRQTVALTESSYFGLIRDTTNNVPYFFRQWIAEKPSVEMVQKPYLGYADIPIDSPHLSLTRLPRRLDLLHKFPLANSQASNKPYSVVLPTSRCTVDDLPVEYVQFAMAIPSIMRRLEVYLLADLLCTTILRDVGIRDISLVVTAISASSAQEETNYQRLEFLGDMTLKLCTAVQLVSKYPLWHEGYLSAQKDRFVANSRLSRAAMETGLDRFIVTKAFTGNKWRPLYVDDLLEQPTDTQRSLSSKVLADVVEALIGAAMVDGGFPKALACLRVFIPELDWQSLEERRFALLQRAPEIELPATLRSCEELIQYEFKKKSLLVEAMTHASCNSGIGSLERLEYLGDGVLDRVITTILFRLEPKLSHVQMHLIRTALVNADFLAFVCMEWAIVQEGADVVEATAEDKTRGKFLEVSSKVSLPLWKFMRHHSPDLGAEQVGTAKRHAELRDQINAAIETGSHYPWALLARLQAPKFFSDIVESLLGAVWVDCGSFWVCHEILERAKILPYLQRIINEGLHTLHPKEELGMLADTLTVRYDIEMRRKTALDTEDVANAMGEREYLCRVFVGEVEVVAVDGGVSREEVQTKAAEMAVTILKAQKEKRIGSKEMVGRDDMVKKQKLNVDIEVVDIEVNVETGMDWE</sequence>
<protein>
    <recommendedName>
        <fullName evidence="24">Dicer-like protein 2</fullName>
    </recommendedName>
</protein>
<dbReference type="SMART" id="SM00490">
    <property type="entry name" value="HELICc"/>
    <property type="match status" value="1"/>
</dbReference>
<feature type="compositionally biased region" description="Basic and acidic residues" evidence="16">
    <location>
        <begin position="30"/>
        <end position="43"/>
    </location>
</feature>
<dbReference type="Gene3D" id="3.30.160.380">
    <property type="entry name" value="Dicer dimerisation domain"/>
    <property type="match status" value="1"/>
</dbReference>
<reference evidence="22 23" key="1">
    <citation type="journal article" date="2018" name="New Phytol.">
        <title>Comparative genomics and transcriptomics depict ericoid mycorrhizal fungi as versatile saprotrophs and plant mutualists.</title>
        <authorList>
            <person name="Martino E."/>
            <person name="Morin E."/>
            <person name="Grelet G.A."/>
            <person name="Kuo A."/>
            <person name="Kohler A."/>
            <person name="Daghino S."/>
            <person name="Barry K.W."/>
            <person name="Cichocki N."/>
            <person name="Clum A."/>
            <person name="Dockter R.B."/>
            <person name="Hainaut M."/>
            <person name="Kuo R.C."/>
            <person name="LaButti K."/>
            <person name="Lindahl B.D."/>
            <person name="Lindquist E.A."/>
            <person name="Lipzen A."/>
            <person name="Khouja H.R."/>
            <person name="Magnuson J."/>
            <person name="Murat C."/>
            <person name="Ohm R.A."/>
            <person name="Singer S.W."/>
            <person name="Spatafora J.W."/>
            <person name="Wang M."/>
            <person name="Veneault-Fourrey C."/>
            <person name="Henrissat B."/>
            <person name="Grigoriev I.V."/>
            <person name="Martin F.M."/>
            <person name="Perotto S."/>
        </authorList>
    </citation>
    <scope>NUCLEOTIDE SEQUENCE [LARGE SCALE GENOMIC DNA]</scope>
    <source>
        <strain evidence="22 23">ATCC 22711</strain>
    </source>
</reference>
<evidence type="ECO:0000313" key="22">
    <source>
        <dbReference type="EMBL" id="PSS20513.1"/>
    </source>
</evidence>
<feature type="compositionally biased region" description="Low complexity" evidence="16">
    <location>
        <begin position="1"/>
        <end position="28"/>
    </location>
</feature>
<comment type="cofactor">
    <cofactor evidence="2">
        <name>Mg(2+)</name>
        <dbReference type="ChEBI" id="CHEBI:18420"/>
    </cofactor>
</comment>
<evidence type="ECO:0000256" key="14">
    <source>
        <dbReference type="ARBA" id="ARBA00025403"/>
    </source>
</evidence>
<comment type="similarity">
    <text evidence="15">Belongs to the helicase family. Dicer subfamily.</text>
</comment>
<evidence type="ECO:0000259" key="20">
    <source>
        <dbReference type="PROSITE" id="PS51194"/>
    </source>
</evidence>
<dbReference type="GO" id="GO:0005524">
    <property type="term" value="F:ATP binding"/>
    <property type="evidence" value="ECO:0007669"/>
    <property type="project" value="UniProtKB-KW"/>
</dbReference>
<proteinExistence type="inferred from homology"/>
<evidence type="ECO:0000256" key="1">
    <source>
        <dbReference type="ARBA" id="ARBA00001936"/>
    </source>
</evidence>
<evidence type="ECO:0000313" key="23">
    <source>
        <dbReference type="Proteomes" id="UP000241818"/>
    </source>
</evidence>
<dbReference type="Gene3D" id="1.10.1520.10">
    <property type="entry name" value="Ribonuclease III domain"/>
    <property type="match status" value="2"/>
</dbReference>
<keyword evidence="12" id="KW-0051">Antiviral defense</keyword>
<evidence type="ECO:0000259" key="18">
    <source>
        <dbReference type="PROSITE" id="PS50142"/>
    </source>
</evidence>
<feature type="domain" description="RNase III" evidence="18">
    <location>
        <begin position="918"/>
        <end position="1072"/>
    </location>
</feature>
<dbReference type="Gene3D" id="3.40.50.300">
    <property type="entry name" value="P-loop containing nucleotide triphosphate hydrolases"/>
    <property type="match status" value="2"/>
</dbReference>
<feature type="domain" description="Dicer dsRNA-binding fold" evidence="21">
    <location>
        <begin position="586"/>
        <end position="680"/>
    </location>
</feature>
<dbReference type="InterPro" id="IPR005034">
    <property type="entry name" value="Dicer_dimerisation"/>
</dbReference>
<evidence type="ECO:0000256" key="8">
    <source>
        <dbReference type="ARBA" id="ARBA00022806"/>
    </source>
</evidence>
<dbReference type="GO" id="GO:0005737">
    <property type="term" value="C:cytoplasm"/>
    <property type="evidence" value="ECO:0007669"/>
    <property type="project" value="TreeGrafter"/>
</dbReference>
<dbReference type="EMBL" id="KZ679010">
    <property type="protein sequence ID" value="PSS20513.1"/>
    <property type="molecule type" value="Genomic_DNA"/>
</dbReference>
<dbReference type="PROSITE" id="PS50137">
    <property type="entry name" value="DS_RBD"/>
    <property type="match status" value="1"/>
</dbReference>
<feature type="region of interest" description="Disordered" evidence="16">
    <location>
        <begin position="1"/>
        <end position="59"/>
    </location>
</feature>
<keyword evidence="11 15" id="KW-0694">RNA-binding</keyword>
<dbReference type="InterPro" id="IPR001650">
    <property type="entry name" value="Helicase_C-like"/>
</dbReference>
<evidence type="ECO:0000256" key="16">
    <source>
        <dbReference type="SAM" id="MobiDB-lite"/>
    </source>
</evidence>
<gene>
    <name evidence="22" type="ORF">M430DRAFT_275449</name>
</gene>
<feature type="domain" description="DRBM" evidence="17">
    <location>
        <begin position="1328"/>
        <end position="1405"/>
    </location>
</feature>
<dbReference type="InterPro" id="IPR000999">
    <property type="entry name" value="RNase_III_dom"/>
</dbReference>
<dbReference type="OrthoDB" id="416741at2759"/>
<keyword evidence="5" id="KW-0677">Repeat</keyword>
<dbReference type="GO" id="GO:0051607">
    <property type="term" value="P:defense response to virus"/>
    <property type="evidence" value="ECO:0007669"/>
    <property type="project" value="UniProtKB-KW"/>
</dbReference>
<dbReference type="GO" id="GO:0004386">
    <property type="term" value="F:helicase activity"/>
    <property type="evidence" value="ECO:0007669"/>
    <property type="project" value="UniProtKB-KW"/>
</dbReference>
<evidence type="ECO:0000256" key="5">
    <source>
        <dbReference type="ARBA" id="ARBA00022737"/>
    </source>
</evidence>
<dbReference type="GO" id="GO:0030422">
    <property type="term" value="P:siRNA processing"/>
    <property type="evidence" value="ECO:0007669"/>
    <property type="project" value="TreeGrafter"/>
</dbReference>
<dbReference type="PROSITE" id="PS51194">
    <property type="entry name" value="HELICASE_CTER"/>
    <property type="match status" value="1"/>
</dbReference>
<dbReference type="Pfam" id="PF03368">
    <property type="entry name" value="Dicer_dimer"/>
    <property type="match status" value="1"/>
</dbReference>
<keyword evidence="6" id="KW-0547">Nucleotide-binding</keyword>
<organism evidence="22 23">
    <name type="scientific">Amorphotheca resinae ATCC 22711</name>
    <dbReference type="NCBI Taxonomy" id="857342"/>
    <lineage>
        <taxon>Eukaryota</taxon>
        <taxon>Fungi</taxon>
        <taxon>Dikarya</taxon>
        <taxon>Ascomycota</taxon>
        <taxon>Pezizomycotina</taxon>
        <taxon>Leotiomycetes</taxon>
        <taxon>Helotiales</taxon>
        <taxon>Amorphothecaceae</taxon>
        <taxon>Amorphotheca</taxon>
    </lineage>
</organism>
<dbReference type="GO" id="GO:0003723">
    <property type="term" value="F:RNA binding"/>
    <property type="evidence" value="ECO:0007669"/>
    <property type="project" value="UniProtKB-UniRule"/>
</dbReference>
<dbReference type="SUPFAM" id="SSF52540">
    <property type="entry name" value="P-loop containing nucleoside triphosphate hydrolases"/>
    <property type="match status" value="1"/>
</dbReference>
<dbReference type="GeneID" id="36573725"/>
<dbReference type="GO" id="GO:0004525">
    <property type="term" value="F:ribonuclease III activity"/>
    <property type="evidence" value="ECO:0007669"/>
    <property type="project" value="InterPro"/>
</dbReference>
<dbReference type="CDD" id="cd00593">
    <property type="entry name" value="RIBOc"/>
    <property type="match status" value="2"/>
</dbReference>
<dbReference type="STRING" id="857342.A0A2T3B4F2"/>
<evidence type="ECO:0000256" key="3">
    <source>
        <dbReference type="ARBA" id="ARBA00022721"/>
    </source>
</evidence>
<dbReference type="InterPro" id="IPR014720">
    <property type="entry name" value="dsRBD_dom"/>
</dbReference>
<evidence type="ECO:0000256" key="11">
    <source>
        <dbReference type="ARBA" id="ARBA00022884"/>
    </source>
</evidence>
<dbReference type="RefSeq" id="XP_024721783.1">
    <property type="nucleotide sequence ID" value="XM_024865644.1"/>
</dbReference>
<evidence type="ECO:0000256" key="12">
    <source>
        <dbReference type="ARBA" id="ARBA00023118"/>
    </source>
</evidence>
<comment type="cofactor">
    <cofactor evidence="1">
        <name>Mn(2+)</name>
        <dbReference type="ChEBI" id="CHEBI:29035"/>
    </cofactor>
</comment>
<dbReference type="InterPro" id="IPR038248">
    <property type="entry name" value="Dicer_dimer_sf"/>
</dbReference>
<evidence type="ECO:0000256" key="15">
    <source>
        <dbReference type="PROSITE-ProRule" id="PRU00657"/>
    </source>
</evidence>
<evidence type="ECO:0000259" key="17">
    <source>
        <dbReference type="PROSITE" id="PS50137"/>
    </source>
</evidence>
<dbReference type="PROSITE" id="PS00517">
    <property type="entry name" value="RNASE_3_1"/>
    <property type="match status" value="1"/>
</dbReference>
<evidence type="ECO:0000259" key="21">
    <source>
        <dbReference type="PROSITE" id="PS51327"/>
    </source>
</evidence>
<feature type="domain" description="Helicase C-terminal" evidence="20">
    <location>
        <begin position="395"/>
        <end position="567"/>
    </location>
</feature>
<keyword evidence="10" id="KW-0460">Magnesium</keyword>
<dbReference type="PANTHER" id="PTHR14950:SF37">
    <property type="entry name" value="ENDORIBONUCLEASE DICER"/>
    <property type="match status" value="1"/>
</dbReference>
<dbReference type="SMART" id="SM00487">
    <property type="entry name" value="DEXDc"/>
    <property type="match status" value="1"/>
</dbReference>
<dbReference type="InterPro" id="IPR036389">
    <property type="entry name" value="RNase_III_sf"/>
</dbReference>
<evidence type="ECO:0000256" key="13">
    <source>
        <dbReference type="ARBA" id="ARBA00023211"/>
    </source>
</evidence>
<dbReference type="SMART" id="SM00535">
    <property type="entry name" value="RIBOc"/>
    <property type="match status" value="2"/>
</dbReference>
<evidence type="ECO:0000256" key="9">
    <source>
        <dbReference type="ARBA" id="ARBA00022840"/>
    </source>
</evidence>
<dbReference type="InterPro" id="IPR027417">
    <property type="entry name" value="P-loop_NTPase"/>
</dbReference>
<dbReference type="GO" id="GO:0050688">
    <property type="term" value="P:regulation of defense response to virus"/>
    <property type="evidence" value="ECO:0007669"/>
    <property type="project" value="UniProtKB-KW"/>
</dbReference>
<evidence type="ECO:0000259" key="19">
    <source>
        <dbReference type="PROSITE" id="PS51192"/>
    </source>
</evidence>
<dbReference type="InterPro" id="IPR011545">
    <property type="entry name" value="DEAD/DEAH_box_helicase_dom"/>
</dbReference>
<dbReference type="FunFam" id="1.10.1520.10:FF:000032">
    <property type="entry name" value="Dicer-like protein 2"/>
    <property type="match status" value="1"/>
</dbReference>
<dbReference type="PANTHER" id="PTHR14950">
    <property type="entry name" value="DICER-RELATED"/>
    <property type="match status" value="1"/>
</dbReference>
<keyword evidence="7" id="KW-0378">Hydrolase</keyword>
<accession>A0A2T3B4F2</accession>
<keyword evidence="9" id="KW-0067">ATP-binding</keyword>
<dbReference type="PROSITE" id="PS51192">
    <property type="entry name" value="HELICASE_ATP_BIND_1"/>
    <property type="match status" value="1"/>
</dbReference>
<dbReference type="InterPro" id="IPR014001">
    <property type="entry name" value="Helicase_ATP-bd"/>
</dbReference>
<name>A0A2T3B4F2_AMORE</name>
<feature type="domain" description="RNase III" evidence="18">
    <location>
        <begin position="1112"/>
        <end position="1298"/>
    </location>
</feature>
<keyword evidence="13" id="KW-0464">Manganese</keyword>
<keyword evidence="23" id="KW-1185">Reference proteome</keyword>
<dbReference type="Pfam" id="PF00636">
    <property type="entry name" value="Ribonuclease_3"/>
    <property type="match status" value="2"/>
</dbReference>
<evidence type="ECO:0000256" key="7">
    <source>
        <dbReference type="ARBA" id="ARBA00022801"/>
    </source>
</evidence>
<dbReference type="GO" id="GO:0046872">
    <property type="term" value="F:metal ion binding"/>
    <property type="evidence" value="ECO:0007669"/>
    <property type="project" value="UniProtKB-KW"/>
</dbReference>
<evidence type="ECO:0000256" key="4">
    <source>
        <dbReference type="ARBA" id="ARBA00022723"/>
    </source>
</evidence>
<keyword evidence="3" id="KW-0930">Antiviral protein</keyword>
<feature type="domain" description="Helicase ATP-binding" evidence="19">
    <location>
        <begin position="46"/>
        <end position="224"/>
    </location>
</feature>
<dbReference type="InParanoid" id="A0A2T3B4F2"/>
<evidence type="ECO:0008006" key="24">
    <source>
        <dbReference type="Google" id="ProtNLM"/>
    </source>
</evidence>
<dbReference type="PROSITE" id="PS50142">
    <property type="entry name" value="RNASE_3_2"/>
    <property type="match status" value="2"/>
</dbReference>
<evidence type="ECO:0000256" key="6">
    <source>
        <dbReference type="ARBA" id="ARBA00022741"/>
    </source>
</evidence>
<dbReference type="PROSITE" id="PS51327">
    <property type="entry name" value="DICER_DSRBF"/>
    <property type="match status" value="1"/>
</dbReference>
<keyword evidence="8" id="KW-0347">Helicase</keyword>
<comment type="function">
    <text evidence="14">Dicer-like endonuclease involved in cleaving double-stranded RNA in the RNA interference (RNAi) pathway. Produces 21 to 25 bp dsRNAs (siRNAs) which target the selective destruction of homologous RNAs leading to sequence-specific suppression of gene expression, called post-transcriptional gene silencing (PTGS). Part of a broad host defense response against viral infection and transposons.</text>
</comment>
<dbReference type="SUPFAM" id="SSF69065">
    <property type="entry name" value="RNase III domain-like"/>
    <property type="match status" value="2"/>
</dbReference>
<evidence type="ECO:0000256" key="2">
    <source>
        <dbReference type="ARBA" id="ARBA00001946"/>
    </source>
</evidence>
<dbReference type="Proteomes" id="UP000241818">
    <property type="component" value="Unassembled WGS sequence"/>
</dbReference>
<evidence type="ECO:0000256" key="10">
    <source>
        <dbReference type="ARBA" id="ARBA00022842"/>
    </source>
</evidence>
<dbReference type="Pfam" id="PF00270">
    <property type="entry name" value="DEAD"/>
    <property type="match status" value="1"/>
</dbReference>
<dbReference type="GO" id="GO:0005634">
    <property type="term" value="C:nucleus"/>
    <property type="evidence" value="ECO:0007669"/>
    <property type="project" value="TreeGrafter"/>
</dbReference>
<keyword evidence="4" id="KW-0479">Metal-binding</keyword>
<dbReference type="Pfam" id="PF00271">
    <property type="entry name" value="Helicase_C"/>
    <property type="match status" value="1"/>
</dbReference>